<feature type="region of interest" description="Disordered" evidence="1">
    <location>
        <begin position="175"/>
        <end position="219"/>
    </location>
</feature>
<gene>
    <name evidence="2" type="ORF">Pla111_00320</name>
</gene>
<evidence type="ECO:0000256" key="1">
    <source>
        <dbReference type="SAM" id="MobiDB-lite"/>
    </source>
</evidence>
<organism evidence="2 3">
    <name type="scientific">Botrimarina hoheduenensis</name>
    <dbReference type="NCBI Taxonomy" id="2528000"/>
    <lineage>
        <taxon>Bacteria</taxon>
        <taxon>Pseudomonadati</taxon>
        <taxon>Planctomycetota</taxon>
        <taxon>Planctomycetia</taxon>
        <taxon>Pirellulales</taxon>
        <taxon>Lacipirellulaceae</taxon>
        <taxon>Botrimarina</taxon>
    </lineage>
</organism>
<sequence length="659" mass="69336">MVQIVPPDTAEQSAAQETPVPGSGPTTLVLGSTLETLDTDQTLADAGNASIDEQLAASAKLADDVAAATAPPAPAVPTPKFWRHPGLMAAGGIGFFTIGVTLTLWLRQLGPSAPEPSPNRPLATAASEAPLFHAGEQPPIEPSTPQSLPSSAGQAPIEEPAGDAELVSIGTANLPSVESPSIENPSEAVEAEPAAGSATADAETRSLPSPPPDEADSDLLASTATTPFEATASLTPPADFDPLEYDPATIELVLRSPSATDSLDAPHADSEGSPLDPLPDESSAPPTAEALLDQQLAEKARHNGVLVVRGPTSDPDNQPPTLSAERLLAVTLPESDLTEAPLSAAIDFFSALSGTPISLTPAALRRAGIDPRTTISFVGLNASISEVLSEGLASRRLMLRTEGAQAIIERLGASEQRRVTHRLEDLAGDGVEDLEQLLRRFGPPSVASATIESNGLLTIEARQAEQYDLLVFCERLRVARGLPPQTRYPRSRLVSEPALKLLDKPLSRRTTFSFVEPTPLRDIFEHVANLTRLTILIDWPSLAEDAGLGPRSTLSAATTNRRWSDALEGLLEALDLGWVPIDGRTVWIASRQKLAAEPVIDFYPASPAAGPGLAERLAPAHPQAEIVYDPRSRCVLVRGNLAAHRAVWQAVSTATSREG</sequence>
<name>A0A5C5WDY2_9BACT</name>
<reference evidence="2 3" key="1">
    <citation type="submission" date="2019-02" db="EMBL/GenBank/DDBJ databases">
        <title>Deep-cultivation of Planctomycetes and their phenomic and genomic characterization uncovers novel biology.</title>
        <authorList>
            <person name="Wiegand S."/>
            <person name="Jogler M."/>
            <person name="Boedeker C."/>
            <person name="Pinto D."/>
            <person name="Vollmers J."/>
            <person name="Rivas-Marin E."/>
            <person name="Kohn T."/>
            <person name="Peeters S.H."/>
            <person name="Heuer A."/>
            <person name="Rast P."/>
            <person name="Oberbeckmann S."/>
            <person name="Bunk B."/>
            <person name="Jeske O."/>
            <person name="Meyerdierks A."/>
            <person name="Storesund J.E."/>
            <person name="Kallscheuer N."/>
            <person name="Luecker S."/>
            <person name="Lage O.M."/>
            <person name="Pohl T."/>
            <person name="Merkel B.J."/>
            <person name="Hornburger P."/>
            <person name="Mueller R.-W."/>
            <person name="Bruemmer F."/>
            <person name="Labrenz M."/>
            <person name="Spormann A.M."/>
            <person name="Op Den Camp H."/>
            <person name="Overmann J."/>
            <person name="Amann R."/>
            <person name="Jetten M.S.M."/>
            <person name="Mascher T."/>
            <person name="Medema M.H."/>
            <person name="Devos D.P."/>
            <person name="Kaster A.-K."/>
            <person name="Ovreas L."/>
            <person name="Rohde M."/>
            <person name="Galperin M.Y."/>
            <person name="Jogler C."/>
        </authorList>
    </citation>
    <scope>NUCLEOTIDE SEQUENCE [LARGE SCALE GENOMIC DNA]</scope>
    <source>
        <strain evidence="2 3">Pla111</strain>
    </source>
</reference>
<feature type="region of interest" description="Disordered" evidence="1">
    <location>
        <begin position="1"/>
        <end position="25"/>
    </location>
</feature>
<proteinExistence type="predicted"/>
<comment type="caution">
    <text evidence="2">The sequence shown here is derived from an EMBL/GenBank/DDBJ whole genome shotgun (WGS) entry which is preliminary data.</text>
</comment>
<evidence type="ECO:0000313" key="3">
    <source>
        <dbReference type="Proteomes" id="UP000318995"/>
    </source>
</evidence>
<feature type="region of interest" description="Disordered" evidence="1">
    <location>
        <begin position="260"/>
        <end position="286"/>
    </location>
</feature>
<dbReference type="EMBL" id="SJPH01000001">
    <property type="protein sequence ID" value="TWT48271.1"/>
    <property type="molecule type" value="Genomic_DNA"/>
</dbReference>
<feature type="compositionally biased region" description="Polar residues" evidence="1">
    <location>
        <begin position="143"/>
        <end position="153"/>
    </location>
</feature>
<protein>
    <submittedName>
        <fullName evidence="2">Uncharacterized protein</fullName>
    </submittedName>
</protein>
<evidence type="ECO:0000313" key="2">
    <source>
        <dbReference type="EMBL" id="TWT48271.1"/>
    </source>
</evidence>
<feature type="compositionally biased region" description="Polar residues" evidence="1">
    <location>
        <begin position="175"/>
        <end position="184"/>
    </location>
</feature>
<dbReference type="AlphaFoldDB" id="A0A5C5WDY2"/>
<feature type="region of interest" description="Disordered" evidence="1">
    <location>
        <begin position="134"/>
        <end position="157"/>
    </location>
</feature>
<dbReference type="Proteomes" id="UP000318995">
    <property type="component" value="Unassembled WGS sequence"/>
</dbReference>
<keyword evidence="3" id="KW-1185">Reference proteome</keyword>
<accession>A0A5C5WDY2</accession>